<accession>A0AAE0VK18</accession>
<evidence type="ECO:0000256" key="8">
    <source>
        <dbReference type="ARBA" id="ARBA00023136"/>
    </source>
</evidence>
<name>A0AAE0VK18_9BIVA</name>
<evidence type="ECO:0000313" key="12">
    <source>
        <dbReference type="Proteomes" id="UP001195483"/>
    </source>
</evidence>
<proteinExistence type="predicted"/>
<dbReference type="PANTHER" id="PTHR15135:SF7">
    <property type="entry name" value="STAC-LIKE, ISOFORM J"/>
    <property type="match status" value="1"/>
</dbReference>
<keyword evidence="4" id="KW-1003">Cell membrane</keyword>
<comment type="subcellular location">
    <subcellularLocation>
        <location evidence="1">Cell membrane</location>
    </subcellularLocation>
    <subcellularLocation>
        <location evidence="2">Cytoplasm</location>
    </subcellularLocation>
</comment>
<dbReference type="GO" id="GO:0005886">
    <property type="term" value="C:plasma membrane"/>
    <property type="evidence" value="ECO:0007669"/>
    <property type="project" value="UniProtKB-SubCell"/>
</dbReference>
<dbReference type="SMART" id="SM00326">
    <property type="entry name" value="SH3"/>
    <property type="match status" value="2"/>
</dbReference>
<evidence type="ECO:0000256" key="3">
    <source>
        <dbReference type="ARBA" id="ARBA00022443"/>
    </source>
</evidence>
<evidence type="ECO:0000256" key="6">
    <source>
        <dbReference type="ARBA" id="ARBA00022737"/>
    </source>
</evidence>
<keyword evidence="7" id="KW-0479">Metal-binding</keyword>
<dbReference type="InterPro" id="IPR036028">
    <property type="entry name" value="SH3-like_dom_sf"/>
</dbReference>
<evidence type="ECO:0000256" key="7">
    <source>
        <dbReference type="ARBA" id="ARBA00022771"/>
    </source>
</evidence>
<evidence type="ECO:0000313" key="11">
    <source>
        <dbReference type="EMBL" id="KAK3580501.1"/>
    </source>
</evidence>
<dbReference type="GO" id="GO:0008270">
    <property type="term" value="F:zinc ion binding"/>
    <property type="evidence" value="ECO:0007669"/>
    <property type="project" value="UniProtKB-KW"/>
</dbReference>
<protein>
    <recommendedName>
        <fullName evidence="10">SH3 domain-containing protein</fullName>
    </recommendedName>
</protein>
<evidence type="ECO:0000259" key="10">
    <source>
        <dbReference type="PROSITE" id="PS50002"/>
    </source>
</evidence>
<sequence>MIILHDFRAFSKGELGVKQGQYVFLLYRENDWAYVITVDGKEEFVPYTYCAKIHPQSKINYEKEIKKQHGRQSTKHTILNQVESENMSFDNDSSFDTKDLPEQSTTFPRLVSTSSKSVHPFVQETVPFRKRFQGEYLVLYNFEAIDENDLGAHAGERVSLLNSEDPFWYWVKNKCGDEGFLFQQNICVIQTD</sequence>
<dbReference type="SUPFAM" id="SSF50044">
    <property type="entry name" value="SH3-domain"/>
    <property type="match status" value="2"/>
</dbReference>
<dbReference type="Gene3D" id="2.30.30.40">
    <property type="entry name" value="SH3 Domains"/>
    <property type="match status" value="2"/>
</dbReference>
<dbReference type="GO" id="GO:1903078">
    <property type="term" value="P:positive regulation of protein localization to plasma membrane"/>
    <property type="evidence" value="ECO:0007669"/>
    <property type="project" value="TreeGrafter"/>
</dbReference>
<evidence type="ECO:0000256" key="4">
    <source>
        <dbReference type="ARBA" id="ARBA00022475"/>
    </source>
</evidence>
<keyword evidence="5" id="KW-0963">Cytoplasm</keyword>
<dbReference type="GO" id="GO:0005737">
    <property type="term" value="C:cytoplasm"/>
    <property type="evidence" value="ECO:0007669"/>
    <property type="project" value="UniProtKB-SubCell"/>
</dbReference>
<keyword evidence="12" id="KW-1185">Reference proteome</keyword>
<dbReference type="Proteomes" id="UP001195483">
    <property type="component" value="Unassembled WGS sequence"/>
</dbReference>
<reference evidence="11" key="3">
    <citation type="submission" date="2023-05" db="EMBL/GenBank/DDBJ databases">
        <authorList>
            <person name="Smith C.H."/>
        </authorList>
    </citation>
    <scope>NUCLEOTIDE SEQUENCE</scope>
    <source>
        <strain evidence="11">CHS0354</strain>
        <tissue evidence="11">Mantle</tissue>
    </source>
</reference>
<evidence type="ECO:0000256" key="9">
    <source>
        <dbReference type="PROSITE-ProRule" id="PRU00192"/>
    </source>
</evidence>
<dbReference type="InterPro" id="IPR001452">
    <property type="entry name" value="SH3_domain"/>
</dbReference>
<reference evidence="11" key="1">
    <citation type="journal article" date="2021" name="Genome Biol. Evol.">
        <title>A High-Quality Reference Genome for a Parasitic Bivalve with Doubly Uniparental Inheritance (Bivalvia: Unionida).</title>
        <authorList>
            <person name="Smith C.H."/>
        </authorList>
    </citation>
    <scope>NUCLEOTIDE SEQUENCE</scope>
    <source>
        <strain evidence="11">CHS0354</strain>
    </source>
</reference>
<gene>
    <name evidence="11" type="ORF">CHS0354_001098</name>
</gene>
<dbReference type="GO" id="GO:0003009">
    <property type="term" value="P:skeletal muscle contraction"/>
    <property type="evidence" value="ECO:0007669"/>
    <property type="project" value="TreeGrafter"/>
</dbReference>
<keyword evidence="7" id="KW-0863">Zinc-finger</keyword>
<evidence type="ECO:0000256" key="1">
    <source>
        <dbReference type="ARBA" id="ARBA00004236"/>
    </source>
</evidence>
<dbReference type="AlphaFoldDB" id="A0AAE0VK18"/>
<comment type="caution">
    <text evidence="11">The sequence shown here is derived from an EMBL/GenBank/DDBJ whole genome shotgun (WGS) entry which is preliminary data.</text>
</comment>
<dbReference type="EMBL" id="JAEAOA010000114">
    <property type="protein sequence ID" value="KAK3580501.1"/>
    <property type="molecule type" value="Genomic_DNA"/>
</dbReference>
<evidence type="ECO:0000256" key="5">
    <source>
        <dbReference type="ARBA" id="ARBA00022490"/>
    </source>
</evidence>
<organism evidence="11 12">
    <name type="scientific">Potamilus streckersoni</name>
    <dbReference type="NCBI Taxonomy" id="2493646"/>
    <lineage>
        <taxon>Eukaryota</taxon>
        <taxon>Metazoa</taxon>
        <taxon>Spiralia</taxon>
        <taxon>Lophotrochozoa</taxon>
        <taxon>Mollusca</taxon>
        <taxon>Bivalvia</taxon>
        <taxon>Autobranchia</taxon>
        <taxon>Heteroconchia</taxon>
        <taxon>Palaeoheterodonta</taxon>
        <taxon>Unionida</taxon>
        <taxon>Unionoidea</taxon>
        <taxon>Unionidae</taxon>
        <taxon>Ambleminae</taxon>
        <taxon>Lampsilini</taxon>
        <taxon>Potamilus</taxon>
    </lineage>
</organism>
<dbReference type="InterPro" id="IPR039688">
    <property type="entry name" value="STAC1/2/3"/>
</dbReference>
<dbReference type="PROSITE" id="PS50002">
    <property type="entry name" value="SH3"/>
    <property type="match status" value="1"/>
</dbReference>
<reference evidence="11" key="2">
    <citation type="journal article" date="2021" name="Genome Biol. Evol.">
        <title>Developing a high-quality reference genome for a parasitic bivalve with doubly uniparental inheritance (Bivalvia: Unionida).</title>
        <authorList>
            <person name="Smith C.H."/>
        </authorList>
    </citation>
    <scope>NUCLEOTIDE SEQUENCE</scope>
    <source>
        <strain evidence="11">CHS0354</strain>
        <tissue evidence="11">Mantle</tissue>
    </source>
</reference>
<dbReference type="PANTHER" id="PTHR15135">
    <property type="entry name" value="STAC"/>
    <property type="match status" value="1"/>
</dbReference>
<keyword evidence="3 9" id="KW-0728">SH3 domain</keyword>
<feature type="domain" description="SH3" evidence="10">
    <location>
        <begin position="1"/>
        <end position="55"/>
    </location>
</feature>
<evidence type="ECO:0000256" key="2">
    <source>
        <dbReference type="ARBA" id="ARBA00004496"/>
    </source>
</evidence>
<keyword evidence="6" id="KW-0677">Repeat</keyword>
<keyword evidence="7" id="KW-0862">Zinc</keyword>
<dbReference type="Pfam" id="PF00018">
    <property type="entry name" value="SH3_1"/>
    <property type="match status" value="1"/>
</dbReference>
<keyword evidence="8" id="KW-0472">Membrane</keyword>